<dbReference type="GeneID" id="105268352"/>
<dbReference type="FunFam" id="3.30.160.60:FF:000287">
    <property type="entry name" value="PR domain zinc finger protein 10"/>
    <property type="match status" value="1"/>
</dbReference>
<keyword evidence="14" id="KW-1185">Reference proteome</keyword>
<evidence type="ECO:0000256" key="2">
    <source>
        <dbReference type="ARBA" id="ARBA00022723"/>
    </source>
</evidence>
<dbReference type="FunFam" id="3.30.160.60:FF:001498">
    <property type="entry name" value="Zinc finger protein 404"/>
    <property type="match status" value="1"/>
</dbReference>
<keyword evidence="5" id="KW-0862">Zinc</keyword>
<dbReference type="PROSITE" id="PS50097">
    <property type="entry name" value="BTB"/>
    <property type="match status" value="1"/>
</dbReference>
<dbReference type="OrthoDB" id="6077919at2759"/>
<dbReference type="SMART" id="SM00355">
    <property type="entry name" value="ZnF_C2H2"/>
    <property type="match status" value="8"/>
</dbReference>
<dbReference type="InterPro" id="IPR036236">
    <property type="entry name" value="Znf_C2H2_sf"/>
</dbReference>
<dbReference type="SMART" id="SM00225">
    <property type="entry name" value="BTB"/>
    <property type="match status" value="1"/>
</dbReference>
<dbReference type="PANTHER" id="PTHR46105:SF5">
    <property type="entry name" value="ZINC FINGER AND BTB DOMAIN-CONTAINING PROTEIN 44 ISOFORM X1"/>
    <property type="match status" value="1"/>
</dbReference>
<evidence type="ECO:0000256" key="11">
    <source>
        <dbReference type="SAM" id="MobiDB-lite"/>
    </source>
</evidence>
<dbReference type="InterPro" id="IPR013087">
    <property type="entry name" value="Znf_C2H2_type"/>
</dbReference>
<evidence type="ECO:0000259" key="12">
    <source>
        <dbReference type="PROSITE" id="PS50097"/>
    </source>
</evidence>
<dbReference type="FunFam" id="3.30.160.60:FF:000646">
    <property type="entry name" value="Myeloid zinc finger 1"/>
    <property type="match status" value="1"/>
</dbReference>
<feature type="domain" description="C2H2-type" evidence="13">
    <location>
        <begin position="474"/>
        <end position="501"/>
    </location>
</feature>
<protein>
    <submittedName>
        <fullName evidence="15">Zinc finger protein 677</fullName>
    </submittedName>
</protein>
<dbReference type="GO" id="GO:0008270">
    <property type="term" value="F:zinc ion binding"/>
    <property type="evidence" value="ECO:0007669"/>
    <property type="project" value="UniProtKB-KW"/>
</dbReference>
<feature type="domain" description="C2H2-type" evidence="13">
    <location>
        <begin position="586"/>
        <end position="623"/>
    </location>
</feature>
<evidence type="ECO:0000313" key="15">
    <source>
        <dbReference type="RefSeq" id="XP_011306162.1"/>
    </source>
</evidence>
<dbReference type="FunFam" id="3.30.160.60:FF:002070">
    <property type="entry name" value="Zinc finger protein"/>
    <property type="match status" value="1"/>
</dbReference>
<gene>
    <name evidence="15" type="primary">LOC105268352</name>
</gene>
<evidence type="ECO:0000256" key="4">
    <source>
        <dbReference type="ARBA" id="ARBA00022771"/>
    </source>
</evidence>
<keyword evidence="2" id="KW-0479">Metal-binding</keyword>
<keyword evidence="8" id="KW-0804">Transcription</keyword>
<reference evidence="15" key="1">
    <citation type="submission" date="2025-08" db="UniProtKB">
        <authorList>
            <consortium name="RefSeq"/>
        </authorList>
    </citation>
    <scope>IDENTIFICATION</scope>
    <source>
        <strain evidence="15">USDA-PBARC FA_bdor</strain>
        <tissue evidence="15">Whole organism</tissue>
    </source>
</reference>
<feature type="compositionally biased region" description="Low complexity" evidence="11">
    <location>
        <begin position="364"/>
        <end position="382"/>
    </location>
</feature>
<dbReference type="FunFam" id="3.30.160.60:FF:000325">
    <property type="entry name" value="ZFP90 zinc finger protein"/>
    <property type="match status" value="1"/>
</dbReference>
<dbReference type="Pfam" id="PF00096">
    <property type="entry name" value="zf-C2H2"/>
    <property type="match status" value="7"/>
</dbReference>
<feature type="domain" description="C2H2-type" evidence="13">
    <location>
        <begin position="416"/>
        <end position="443"/>
    </location>
</feature>
<dbReference type="CDD" id="cd18315">
    <property type="entry name" value="BTB_POZ_BAB-like"/>
    <property type="match status" value="1"/>
</dbReference>
<dbReference type="Proteomes" id="UP000694866">
    <property type="component" value="Unplaced"/>
</dbReference>
<evidence type="ECO:0000256" key="8">
    <source>
        <dbReference type="ARBA" id="ARBA00023163"/>
    </source>
</evidence>
<proteinExistence type="predicted"/>
<evidence type="ECO:0000256" key="6">
    <source>
        <dbReference type="ARBA" id="ARBA00023015"/>
    </source>
</evidence>
<keyword evidence="9" id="KW-0539">Nucleus</keyword>
<name>A0A9R1U3W8_9HYME</name>
<feature type="domain" description="BTB" evidence="12">
    <location>
        <begin position="54"/>
        <end position="125"/>
    </location>
</feature>
<dbReference type="RefSeq" id="XP_011306162.1">
    <property type="nucleotide sequence ID" value="XM_011307860.1"/>
</dbReference>
<evidence type="ECO:0000256" key="7">
    <source>
        <dbReference type="ARBA" id="ARBA00023125"/>
    </source>
</evidence>
<keyword evidence="4 10" id="KW-0863">Zinc-finger</keyword>
<sequence length="657" mass="74120">MLLFPEMCSHHPDNTVTTSPRNKTMSVRELVKLSCGFPHAGDILREAMISQVYADVTLCCIGGEKFHAHRLVLSAASPYLQNVLLAHGRTVGVYEPITMILPDVDGNDLAAVLEFVYTGHTAVSGERLDSFSSTAEALKIDIPPIPRPLTLSCNESPLTTSEMIKCKRYYGEFNAGVNMTKRKLNENKSIGEIPLRILSQNNCLNFDDKYFNASREGLRPRFSVANRVSASPWCQILRPHNLPRLQPIIIRNNIPPGEDIIQTNTESHEKLLTTRELYSSTPDVPLVPVAPVAPVAPVTPADEICSQSTPGYPTNAPEGYQQIITELSREDVSFDEALITPLDKPVPRKLNLLEHNNEKMQPDNTNKNENAHENNNNNNNEKNIAKQHKCSDCDKDFLSRASLKVHARLHSGEKPFRCKDCGKGFSQLRNYKYHRSIHEGTLEFSGTCPECGKTFNDRGYLGSHMKIHRNRKEYSCKECGKSFNQRVAYNMHMRIHSDIKPHQCDQCGKAFSRKMLLKQHLRTHSGERPYQCHICHKAFADRSNMTLHTRLHSGLKPYQCEICSKAFTKKHHLKTHLNYHTGVKPYSCPNCSLAFSQSSNMRTHFKRCSGRDNSVNNHTHDKIYVSNPQVLAFSDAFTPLCSDLEPSSNATSQDTIR</sequence>
<feature type="domain" description="C2H2-type" evidence="13">
    <location>
        <begin position="446"/>
        <end position="473"/>
    </location>
</feature>
<organism evidence="14 15">
    <name type="scientific">Fopius arisanus</name>
    <dbReference type="NCBI Taxonomy" id="64838"/>
    <lineage>
        <taxon>Eukaryota</taxon>
        <taxon>Metazoa</taxon>
        <taxon>Ecdysozoa</taxon>
        <taxon>Arthropoda</taxon>
        <taxon>Hexapoda</taxon>
        <taxon>Insecta</taxon>
        <taxon>Pterygota</taxon>
        <taxon>Neoptera</taxon>
        <taxon>Endopterygota</taxon>
        <taxon>Hymenoptera</taxon>
        <taxon>Apocrita</taxon>
        <taxon>Ichneumonoidea</taxon>
        <taxon>Braconidae</taxon>
        <taxon>Opiinae</taxon>
        <taxon>Fopius</taxon>
    </lineage>
</organism>
<dbReference type="KEGG" id="fas:105268352"/>
<dbReference type="InterPro" id="IPR050457">
    <property type="entry name" value="ZnFinger_BTB_dom_contain"/>
</dbReference>
<feature type="region of interest" description="Disordered" evidence="11">
    <location>
        <begin position="358"/>
        <end position="383"/>
    </location>
</feature>
<feature type="domain" description="C2H2-type" evidence="13">
    <location>
        <begin position="502"/>
        <end position="529"/>
    </location>
</feature>
<dbReference type="GO" id="GO:0005634">
    <property type="term" value="C:nucleus"/>
    <property type="evidence" value="ECO:0007669"/>
    <property type="project" value="UniProtKB-SubCell"/>
</dbReference>
<dbReference type="GO" id="GO:0000978">
    <property type="term" value="F:RNA polymerase II cis-regulatory region sequence-specific DNA binding"/>
    <property type="evidence" value="ECO:0007669"/>
    <property type="project" value="TreeGrafter"/>
</dbReference>
<comment type="subcellular location">
    <subcellularLocation>
        <location evidence="1">Nucleus</location>
    </subcellularLocation>
</comment>
<keyword evidence="3" id="KW-0677">Repeat</keyword>
<evidence type="ECO:0000313" key="14">
    <source>
        <dbReference type="Proteomes" id="UP000694866"/>
    </source>
</evidence>
<accession>A0A9R1U3W8</accession>
<evidence type="ECO:0000256" key="9">
    <source>
        <dbReference type="ARBA" id="ARBA00023242"/>
    </source>
</evidence>
<keyword evidence="7" id="KW-0238">DNA-binding</keyword>
<evidence type="ECO:0000259" key="13">
    <source>
        <dbReference type="PROSITE" id="PS50157"/>
    </source>
</evidence>
<dbReference type="PROSITE" id="PS50157">
    <property type="entry name" value="ZINC_FINGER_C2H2_2"/>
    <property type="match status" value="8"/>
</dbReference>
<dbReference type="FunFam" id="3.30.160.60:FF:000100">
    <property type="entry name" value="Zinc finger 45-like"/>
    <property type="match status" value="1"/>
</dbReference>
<dbReference type="PROSITE" id="PS00028">
    <property type="entry name" value="ZINC_FINGER_C2H2_1"/>
    <property type="match status" value="7"/>
</dbReference>
<dbReference type="SUPFAM" id="SSF57667">
    <property type="entry name" value="beta-beta-alpha zinc fingers"/>
    <property type="match status" value="4"/>
</dbReference>
<evidence type="ECO:0000256" key="10">
    <source>
        <dbReference type="PROSITE-ProRule" id="PRU00042"/>
    </source>
</evidence>
<dbReference type="InterPro" id="IPR000210">
    <property type="entry name" value="BTB/POZ_dom"/>
</dbReference>
<dbReference type="SUPFAM" id="SSF54695">
    <property type="entry name" value="POZ domain"/>
    <property type="match status" value="1"/>
</dbReference>
<dbReference type="AlphaFoldDB" id="A0A9R1U3W8"/>
<dbReference type="Gene3D" id="3.30.160.60">
    <property type="entry name" value="Classic Zinc Finger"/>
    <property type="match status" value="8"/>
</dbReference>
<dbReference type="PANTHER" id="PTHR46105">
    <property type="entry name" value="AGAP004733-PA"/>
    <property type="match status" value="1"/>
</dbReference>
<dbReference type="Gene3D" id="3.30.710.10">
    <property type="entry name" value="Potassium Channel Kv1.1, Chain A"/>
    <property type="match status" value="1"/>
</dbReference>
<feature type="domain" description="C2H2-type" evidence="13">
    <location>
        <begin position="388"/>
        <end position="415"/>
    </location>
</feature>
<dbReference type="GO" id="GO:0000981">
    <property type="term" value="F:DNA-binding transcription factor activity, RNA polymerase II-specific"/>
    <property type="evidence" value="ECO:0007669"/>
    <property type="project" value="TreeGrafter"/>
</dbReference>
<feature type="domain" description="C2H2-type" evidence="13">
    <location>
        <begin position="558"/>
        <end position="585"/>
    </location>
</feature>
<evidence type="ECO:0000256" key="1">
    <source>
        <dbReference type="ARBA" id="ARBA00004123"/>
    </source>
</evidence>
<keyword evidence="6" id="KW-0805">Transcription regulation</keyword>
<dbReference type="FunFam" id="3.30.160.60:FF:000446">
    <property type="entry name" value="Zinc finger protein"/>
    <property type="match status" value="1"/>
</dbReference>
<feature type="domain" description="C2H2-type" evidence="13">
    <location>
        <begin position="530"/>
        <end position="557"/>
    </location>
</feature>
<dbReference type="InterPro" id="IPR011333">
    <property type="entry name" value="SKP1/BTB/POZ_sf"/>
</dbReference>
<evidence type="ECO:0000256" key="5">
    <source>
        <dbReference type="ARBA" id="ARBA00022833"/>
    </source>
</evidence>
<dbReference type="Pfam" id="PF00651">
    <property type="entry name" value="BTB"/>
    <property type="match status" value="1"/>
</dbReference>
<evidence type="ECO:0000256" key="3">
    <source>
        <dbReference type="ARBA" id="ARBA00022737"/>
    </source>
</evidence>